<dbReference type="EMBL" id="CAFBPY010000111">
    <property type="protein sequence ID" value="CAB5038529.1"/>
    <property type="molecule type" value="Genomic_DNA"/>
</dbReference>
<sequence length="228" mass="25633">MTPVLYVWKTSSRSLPWVFVQMAINPFQFRRFPGVTFAKSLGTGRGVSFTPSDADLNQWAALLVFSDQDSANNFDKSKLVKKWNRRSSEQLKITLQPLSSHGLWAKRKPFGEPTPVKWEGKVAAITRARIKWWMNFQFWRAVPPVTQDLHSQSGLLAAIGIGEAPIGLQGTFSIWRDGAALRTFAYEGSAHKRAIAKTAELNWYSEELFARFGVHEISGTLNGVDFAN</sequence>
<gene>
    <name evidence="1" type="ORF">UFOPK1811_00325</name>
    <name evidence="2" type="ORF">UFOPK4209_00755</name>
</gene>
<dbReference type="AlphaFoldDB" id="A0A6J6FZB0"/>
<dbReference type="EMBL" id="CAEZUJ010000008">
    <property type="protein sequence ID" value="CAB4593660.1"/>
    <property type="molecule type" value="Genomic_DNA"/>
</dbReference>
<dbReference type="InterPro" id="IPR049574">
    <property type="entry name" value="CrtA-like"/>
</dbReference>
<name>A0A6J6FZB0_9ZZZZ</name>
<organism evidence="1">
    <name type="scientific">freshwater metagenome</name>
    <dbReference type="NCBI Taxonomy" id="449393"/>
    <lineage>
        <taxon>unclassified sequences</taxon>
        <taxon>metagenomes</taxon>
        <taxon>ecological metagenomes</taxon>
    </lineage>
</organism>
<dbReference type="CDD" id="cd21650">
    <property type="entry name" value="CrtA-like"/>
    <property type="match status" value="1"/>
</dbReference>
<accession>A0A6J6FZB0</accession>
<evidence type="ECO:0000313" key="2">
    <source>
        <dbReference type="EMBL" id="CAB5038529.1"/>
    </source>
</evidence>
<evidence type="ECO:0000313" key="1">
    <source>
        <dbReference type="EMBL" id="CAB4593660.1"/>
    </source>
</evidence>
<reference evidence="1" key="1">
    <citation type="submission" date="2020-05" db="EMBL/GenBank/DDBJ databases">
        <authorList>
            <person name="Chiriac C."/>
            <person name="Salcher M."/>
            <person name="Ghai R."/>
            <person name="Kavagutti S V."/>
        </authorList>
    </citation>
    <scope>NUCLEOTIDE SEQUENCE</scope>
</reference>
<protein>
    <submittedName>
        <fullName evidence="1">Unannotated protein</fullName>
    </submittedName>
</protein>
<proteinExistence type="predicted"/>